<dbReference type="SUPFAM" id="SSF52540">
    <property type="entry name" value="P-loop containing nucleoside triphosphate hydrolases"/>
    <property type="match status" value="1"/>
</dbReference>
<protein>
    <submittedName>
        <fullName evidence="3">Atp-dependent endonuclease of the old family</fullName>
    </submittedName>
</protein>
<dbReference type="GO" id="GO:0004519">
    <property type="term" value="F:endonuclease activity"/>
    <property type="evidence" value="ECO:0007669"/>
    <property type="project" value="UniProtKB-KW"/>
</dbReference>
<dbReference type="Gene3D" id="3.40.50.300">
    <property type="entry name" value="P-loop containing nucleotide triphosphate hydrolases"/>
    <property type="match status" value="1"/>
</dbReference>
<dbReference type="PANTHER" id="PTHR43581">
    <property type="entry name" value="ATP/GTP PHOSPHATASE"/>
    <property type="match status" value="1"/>
</dbReference>
<dbReference type="InterPro" id="IPR041685">
    <property type="entry name" value="AAA_GajA/Old/RecF-like"/>
</dbReference>
<keyword evidence="3" id="KW-0255">Endonuclease</keyword>
<comment type="caution">
    <text evidence="3">The sequence shown here is derived from an EMBL/GenBank/DDBJ whole genome shotgun (WGS) entry which is preliminary data.</text>
</comment>
<sequence length="535" mass="61484">MFDRSLSENDLDLLDSDFNAYSHSNKVEITAYLKEIEEDCLLSEFKGHIKNGKLILRYIKEKNEDYILQAGFSEETMKELQSRSYLRRLNMQYVDTNRNLYAYLRKERQNLLLISQELLSDEEKNDDRTKTAEIQKNLDSINQQISSLNYIKGALKNVNEQLSSLSVENKDQNVQFVAGHNDAEKMLSDVALSYSSEEGPLTLGGDGRNNQIYLATWIAKQQIKNTPDHVTFYAIEEPEAHLHPHQQRKLAQYLTNSLNGQVIVTSHSPQIAQEFKAKNIIRLYFKNKYTHAASGPEDEQIKNSFDDFGYRLNAMSAEIFFSYGVFLVEGTSEVIFYKALAKENKIDLDRLNISILSVEGIGFKSYIKVCKALNIPWVLRTDNDVFKNTQNESYYAGINRAIGIIKGCNLNYDVPSVYQNECKKWSGNSVPSDIKDSNDKMRESLKNAGIYMSKMDLENDLAKSNLNDTLNDYYDIQESDVAKLVSEMQKRKAENMFKFIQKEHSNLVKLQNDELIEPIFDIVNKVKNQVQPNGK</sequence>
<keyword evidence="3" id="KW-0540">Nuclease</keyword>
<proteinExistence type="predicted"/>
<dbReference type="InterPro" id="IPR034139">
    <property type="entry name" value="TOPRIM_OLD"/>
</dbReference>
<evidence type="ECO:0000313" key="4">
    <source>
        <dbReference type="Proteomes" id="UP000051307"/>
    </source>
</evidence>
<dbReference type="PANTHER" id="PTHR43581:SF4">
    <property type="entry name" value="ATP_GTP PHOSPHATASE"/>
    <property type="match status" value="1"/>
</dbReference>
<dbReference type="Proteomes" id="UP000051307">
    <property type="component" value="Unassembled WGS sequence"/>
</dbReference>
<evidence type="ECO:0000313" key="3">
    <source>
        <dbReference type="EMBL" id="KRM05829.1"/>
    </source>
</evidence>
<name>A0A0R1VKK8_9LACO</name>
<dbReference type="InterPro" id="IPR051396">
    <property type="entry name" value="Bact_Antivir_Def_Nuclease"/>
</dbReference>
<evidence type="ECO:0000259" key="2">
    <source>
        <dbReference type="Pfam" id="PF20469"/>
    </source>
</evidence>
<gene>
    <name evidence="3" type="ORF">FC59_GL000043</name>
</gene>
<reference evidence="3 4" key="1">
    <citation type="journal article" date="2015" name="Genome Announc.">
        <title>Expanding the biotechnology potential of lactobacilli through comparative genomics of 213 strains and associated genera.</title>
        <authorList>
            <person name="Sun Z."/>
            <person name="Harris H.M."/>
            <person name="McCann A."/>
            <person name="Guo C."/>
            <person name="Argimon S."/>
            <person name="Zhang W."/>
            <person name="Yang X."/>
            <person name="Jeffery I.B."/>
            <person name="Cooney J.C."/>
            <person name="Kagawa T.F."/>
            <person name="Liu W."/>
            <person name="Song Y."/>
            <person name="Salvetti E."/>
            <person name="Wrobel A."/>
            <person name="Rasinkangas P."/>
            <person name="Parkhill J."/>
            <person name="Rea M.C."/>
            <person name="O'Sullivan O."/>
            <person name="Ritari J."/>
            <person name="Douillard F.P."/>
            <person name="Paul Ross R."/>
            <person name="Yang R."/>
            <person name="Briner A.E."/>
            <person name="Felis G.E."/>
            <person name="de Vos W.M."/>
            <person name="Barrangou R."/>
            <person name="Klaenhammer T.R."/>
            <person name="Caufield P.W."/>
            <person name="Cui Y."/>
            <person name="Zhang H."/>
            <person name="O'Toole P.W."/>
        </authorList>
    </citation>
    <scope>NUCLEOTIDE SEQUENCE [LARGE SCALE GENOMIC DNA]</scope>
    <source>
        <strain evidence="3 4">DSM 16761</strain>
    </source>
</reference>
<accession>A0A0R1VKK8</accession>
<dbReference type="Pfam" id="PF13175">
    <property type="entry name" value="AAA_15"/>
    <property type="match status" value="1"/>
</dbReference>
<feature type="domain" description="OLD protein-like TOPRIM" evidence="2">
    <location>
        <begin position="320"/>
        <end position="384"/>
    </location>
</feature>
<dbReference type="PATRIC" id="fig|1423767.3.peg.47"/>
<keyword evidence="3" id="KW-0378">Hydrolase</keyword>
<dbReference type="InterPro" id="IPR027417">
    <property type="entry name" value="P-loop_NTPase"/>
</dbReference>
<dbReference type="EMBL" id="AZFU01000009">
    <property type="protein sequence ID" value="KRM05829.1"/>
    <property type="molecule type" value="Genomic_DNA"/>
</dbReference>
<feature type="domain" description="Endonuclease GajA/Old nuclease/RecF-like AAA" evidence="1">
    <location>
        <begin position="13"/>
        <end position="272"/>
    </location>
</feature>
<organism evidence="3 4">
    <name type="scientific">Lactobacillus kitasatonis DSM 16761 = JCM 1039</name>
    <dbReference type="NCBI Taxonomy" id="1423767"/>
    <lineage>
        <taxon>Bacteria</taxon>
        <taxon>Bacillati</taxon>
        <taxon>Bacillota</taxon>
        <taxon>Bacilli</taxon>
        <taxon>Lactobacillales</taxon>
        <taxon>Lactobacillaceae</taxon>
        <taxon>Lactobacillus</taxon>
    </lineage>
</organism>
<dbReference type="eggNOG" id="COG3593">
    <property type="taxonomic scope" value="Bacteria"/>
</dbReference>
<dbReference type="AlphaFoldDB" id="A0A0R1VKK8"/>
<evidence type="ECO:0000259" key="1">
    <source>
        <dbReference type="Pfam" id="PF13175"/>
    </source>
</evidence>
<dbReference type="Pfam" id="PF20469">
    <property type="entry name" value="OLD-like_TOPRIM"/>
    <property type="match status" value="1"/>
</dbReference>
<dbReference type="CDD" id="cd01026">
    <property type="entry name" value="TOPRIM_OLD"/>
    <property type="match status" value="1"/>
</dbReference>